<accession>A0A4Y9QXT1</accession>
<dbReference type="RefSeq" id="WP_135072791.1">
    <property type="nucleotide sequence ID" value="NZ_SPSB01000002.1"/>
</dbReference>
<dbReference type="Proteomes" id="UP000297647">
    <property type="component" value="Unassembled WGS sequence"/>
</dbReference>
<gene>
    <name evidence="1" type="ORF">E4S40_07875</name>
</gene>
<name>A0A4Y9QXT1_9BACT</name>
<proteinExistence type="predicted"/>
<protein>
    <submittedName>
        <fullName evidence="1">Uncharacterized protein</fullName>
    </submittedName>
</protein>
<dbReference type="PROSITE" id="PS51257">
    <property type="entry name" value="PROKAR_LIPOPROTEIN"/>
    <property type="match status" value="1"/>
</dbReference>
<reference evidence="1 2" key="1">
    <citation type="submission" date="2019-03" db="EMBL/GenBank/DDBJ databases">
        <title>Algoriphagus sp. nov, a new strain isolated from root system soil of mangrove plant Kandelia.</title>
        <authorList>
            <person name="Yin Q."/>
            <person name="Wang K."/>
            <person name="Song Z."/>
        </authorList>
    </citation>
    <scope>NUCLEOTIDE SEQUENCE [LARGE SCALE GENOMIC DNA]</scope>
    <source>
        <strain evidence="1 2">XY-J91</strain>
    </source>
</reference>
<sequence length="156" mass="17814">MNRIYVYGLMILLLFSGCKQEDEEPQKDAFIFGWWSAICTGNCIKIYKLENGKLYVDNLNSFREAALITYRSQPLDAQWVPIAENLEANFPQYLLDNQFAVVGCPDCYDQGAIYLAFENASGALYWQIDTDPATWPEGIKSYMESVLQAIDQLPQD</sequence>
<evidence type="ECO:0000313" key="1">
    <source>
        <dbReference type="EMBL" id="TFV96133.1"/>
    </source>
</evidence>
<keyword evidence="2" id="KW-1185">Reference proteome</keyword>
<organism evidence="1 2">
    <name type="scientific">Algoriphagus kandeliae</name>
    <dbReference type="NCBI Taxonomy" id="2562278"/>
    <lineage>
        <taxon>Bacteria</taxon>
        <taxon>Pseudomonadati</taxon>
        <taxon>Bacteroidota</taxon>
        <taxon>Cytophagia</taxon>
        <taxon>Cytophagales</taxon>
        <taxon>Cyclobacteriaceae</taxon>
        <taxon>Algoriphagus</taxon>
    </lineage>
</organism>
<comment type="caution">
    <text evidence="1">The sequence shown here is derived from an EMBL/GenBank/DDBJ whole genome shotgun (WGS) entry which is preliminary data.</text>
</comment>
<dbReference type="AlphaFoldDB" id="A0A4Y9QXT1"/>
<dbReference type="OrthoDB" id="5522116at2"/>
<evidence type="ECO:0000313" key="2">
    <source>
        <dbReference type="Proteomes" id="UP000297647"/>
    </source>
</evidence>
<dbReference type="EMBL" id="SPSB01000002">
    <property type="protein sequence ID" value="TFV96133.1"/>
    <property type="molecule type" value="Genomic_DNA"/>
</dbReference>